<dbReference type="PANTHER" id="PTHR45138:SF9">
    <property type="entry name" value="DIGUANYLATE CYCLASE DGCM-RELATED"/>
    <property type="match status" value="1"/>
</dbReference>
<organism evidence="3 4">
    <name type="scientific">Demequina capsici</name>
    <dbReference type="NCBI Taxonomy" id="3075620"/>
    <lineage>
        <taxon>Bacteria</taxon>
        <taxon>Bacillati</taxon>
        <taxon>Actinomycetota</taxon>
        <taxon>Actinomycetes</taxon>
        <taxon>Micrococcales</taxon>
        <taxon>Demequinaceae</taxon>
        <taxon>Demequina</taxon>
    </lineage>
</organism>
<dbReference type="SUPFAM" id="SSF55073">
    <property type="entry name" value="Nucleotide cyclase"/>
    <property type="match status" value="1"/>
</dbReference>
<evidence type="ECO:0000259" key="2">
    <source>
        <dbReference type="PROSITE" id="PS50887"/>
    </source>
</evidence>
<dbReference type="PROSITE" id="PS50887">
    <property type="entry name" value="GGDEF"/>
    <property type="match status" value="1"/>
</dbReference>
<dbReference type="InterPro" id="IPR000160">
    <property type="entry name" value="GGDEF_dom"/>
</dbReference>
<keyword evidence="3" id="KW-0808">Transferase</keyword>
<keyword evidence="1" id="KW-1133">Transmembrane helix</keyword>
<dbReference type="InterPro" id="IPR043128">
    <property type="entry name" value="Rev_trsase/Diguanyl_cyclase"/>
</dbReference>
<gene>
    <name evidence="3" type="ORF">RN606_07055</name>
</gene>
<keyword evidence="1" id="KW-0812">Transmembrane</keyword>
<feature type="transmembrane region" description="Helical" evidence="1">
    <location>
        <begin position="162"/>
        <end position="182"/>
    </location>
</feature>
<dbReference type="EC" id="2.7.7.65" evidence="3"/>
<dbReference type="GO" id="GO:0052621">
    <property type="term" value="F:diguanylate cyclase activity"/>
    <property type="evidence" value="ECO:0007669"/>
    <property type="project" value="UniProtKB-EC"/>
</dbReference>
<feature type="transmembrane region" description="Helical" evidence="1">
    <location>
        <begin position="120"/>
        <end position="141"/>
    </location>
</feature>
<dbReference type="CDD" id="cd01949">
    <property type="entry name" value="GGDEF"/>
    <property type="match status" value="1"/>
</dbReference>
<keyword evidence="1" id="KW-0472">Membrane</keyword>
<keyword evidence="3" id="KW-0548">Nucleotidyltransferase</keyword>
<accession>A0AA96J858</accession>
<dbReference type="InterPro" id="IPR029787">
    <property type="entry name" value="Nucleotide_cyclase"/>
</dbReference>
<dbReference type="EMBL" id="CP134879">
    <property type="protein sequence ID" value="WNM25902.1"/>
    <property type="molecule type" value="Genomic_DNA"/>
</dbReference>
<dbReference type="AlphaFoldDB" id="A0AA96J858"/>
<dbReference type="SMART" id="SM00267">
    <property type="entry name" value="GGDEF"/>
    <property type="match status" value="1"/>
</dbReference>
<evidence type="ECO:0000256" key="1">
    <source>
        <dbReference type="SAM" id="Phobius"/>
    </source>
</evidence>
<dbReference type="Gene3D" id="3.30.70.270">
    <property type="match status" value="1"/>
</dbReference>
<proteinExistence type="predicted"/>
<feature type="domain" description="GGDEF" evidence="2">
    <location>
        <begin position="258"/>
        <end position="387"/>
    </location>
</feature>
<feature type="transmembrane region" description="Helical" evidence="1">
    <location>
        <begin position="194"/>
        <end position="215"/>
    </location>
</feature>
<feature type="transmembrane region" description="Helical" evidence="1">
    <location>
        <begin position="89"/>
        <end position="108"/>
    </location>
</feature>
<feature type="transmembrane region" description="Helical" evidence="1">
    <location>
        <begin position="36"/>
        <end position="55"/>
    </location>
</feature>
<name>A0AA96J858_9MICO</name>
<dbReference type="NCBIfam" id="TIGR00254">
    <property type="entry name" value="GGDEF"/>
    <property type="match status" value="1"/>
</dbReference>
<evidence type="ECO:0000313" key="3">
    <source>
        <dbReference type="EMBL" id="WNM25902.1"/>
    </source>
</evidence>
<protein>
    <submittedName>
        <fullName evidence="3">GGDEF domain-containing protein</fullName>
        <ecNumber evidence="3">2.7.7.65</ecNumber>
    </submittedName>
</protein>
<keyword evidence="4" id="KW-1185">Reference proteome</keyword>
<feature type="transmembrane region" description="Helical" evidence="1">
    <location>
        <begin position="61"/>
        <end position="82"/>
    </location>
</feature>
<evidence type="ECO:0000313" key="4">
    <source>
        <dbReference type="Proteomes" id="UP001304125"/>
    </source>
</evidence>
<reference evidence="3 4" key="1">
    <citation type="submission" date="2023-09" db="EMBL/GenBank/DDBJ databases">
        <title>Demequina sp. a novel bacteria isolated from Capsicum annuum.</title>
        <authorList>
            <person name="Humaira Z."/>
            <person name="Lee J."/>
            <person name="Cho D."/>
        </authorList>
    </citation>
    <scope>NUCLEOTIDE SEQUENCE [LARGE SCALE GENOMIC DNA]</scope>
    <source>
        <strain evidence="3 4">OYTSA14</strain>
    </source>
</reference>
<dbReference type="PANTHER" id="PTHR45138">
    <property type="entry name" value="REGULATORY COMPONENTS OF SENSORY TRANSDUCTION SYSTEM"/>
    <property type="match status" value="1"/>
</dbReference>
<sequence>MLDATTMRIVLATVTGIVLLLFYVGTYRRTGSRYAMWWCFALLASGTSTGLYLFNGTGLQAIANPLGNVFGVVGTGCVWFAARAVRGRAPIWPVEAFLVGVVGLAAFLDHPAHDIWAGGGFLLWGMLVNLALTVGETILLIRERRGATRSAEPDVTTSALRALLVASGGLAVLYAGRIAGYYLLGPFDPRFKEWLGSSVTTLAITVVLVIATFSVSEISHYEVTREIRLRARYDDLTGLLTRAEFLEQADAWRGRRPGAAIVMMADLDHFKALNDALGHAAGDRALLAFGTACRQAVEGRGIAGRIGGEEFAILLHGDDVTSARQVAAEISLRYAHDTPIRLGTPTVSYGVAAAAAQETLSDAIARADRALYRAKRAGRDRFEVDDASDQ</sequence>
<dbReference type="Proteomes" id="UP001304125">
    <property type="component" value="Chromosome"/>
</dbReference>
<dbReference type="InterPro" id="IPR050469">
    <property type="entry name" value="Diguanylate_Cyclase"/>
</dbReference>
<dbReference type="Pfam" id="PF00990">
    <property type="entry name" value="GGDEF"/>
    <property type="match status" value="1"/>
</dbReference>
<dbReference type="RefSeq" id="WP_313501562.1">
    <property type="nucleotide sequence ID" value="NZ_CP134879.1"/>
</dbReference>
<feature type="transmembrane region" description="Helical" evidence="1">
    <location>
        <begin position="6"/>
        <end position="24"/>
    </location>
</feature>